<name>G2KPS2_MICAA</name>
<proteinExistence type="predicted"/>
<accession>G2KPS2</accession>
<dbReference type="Proteomes" id="UP000009286">
    <property type="component" value="Chromosome"/>
</dbReference>
<dbReference type="PROSITE" id="PS51257">
    <property type="entry name" value="PROKAR_LIPOPROTEIN"/>
    <property type="match status" value="1"/>
</dbReference>
<dbReference type="OrthoDB" id="9808690at2"/>
<dbReference type="RefSeq" id="WP_014103114.1">
    <property type="nucleotide sequence ID" value="NC_016026.1"/>
</dbReference>
<organism evidence="1 2">
    <name type="scientific">Micavibrio aeruginosavorus (strain ARL-13)</name>
    <dbReference type="NCBI Taxonomy" id="856793"/>
    <lineage>
        <taxon>Bacteria</taxon>
        <taxon>Pseudomonadati</taxon>
        <taxon>Bdellovibrionota</taxon>
        <taxon>Bdellovibrionia</taxon>
        <taxon>Bdellovibrionales</taxon>
        <taxon>Pseudobdellovibrionaceae</taxon>
        <taxon>Micavibrio</taxon>
    </lineage>
</organism>
<dbReference type="HOGENOM" id="CLU_631363_0_0_5"/>
<protein>
    <recommendedName>
        <fullName evidence="3">Lipoprotein</fullName>
    </recommendedName>
</protein>
<keyword evidence="2" id="KW-1185">Reference proteome</keyword>
<sequence length="434" mass="47759">MMPLKGTAARWGKAVVLSFALVAGCQTSSTMVGNDNQPPQPPRFDTSTELTHLFTRHSATPVIVLDSVMIERAMDHAPEGAVGVTAETILPSLIKTLSGIEASADTVEMLGQAYYNHAPVAIPNHDNIGGDITKKPNDLWIVFGDLPGAPVYGTLFMFSKIHPDNFKKIAPDIDVDALHIPPHLAERFIKLHEGFHAIDRRYTIAMHNLPELHEESFADYARHNDIRMQIEVIHQKAETFADVAAALKMAQEGHGQYLVPYAASRGMAQYFRHLHSLQRGQGYADMIMTDETGVIADKVSGWPDNLTFVPQPFTSHNTVKGLLMVNDFVARTPARTIRAMTMDDILAKAYAITESATPSPDTLRAQAFYMWNDVRKNLGETTDPLLVEDFCPAPCASAITPAQRASAKNAYDDYINTLNRAVAPYRKPSPGPQS</sequence>
<dbReference type="STRING" id="856793.MICA_1575"/>
<dbReference type="EMBL" id="CP002382">
    <property type="protein sequence ID" value="AEP09891.1"/>
    <property type="molecule type" value="Genomic_DNA"/>
</dbReference>
<reference evidence="1 2" key="1">
    <citation type="journal article" date="2011" name="BMC Genomics">
        <title>Genomic insights into an obligate epibiotic bacterial predator: Micavibrio aeruginosavorus ARL-13.</title>
        <authorList>
            <person name="Wang Z."/>
            <person name="Kadouri D."/>
            <person name="Wu M."/>
        </authorList>
    </citation>
    <scope>NUCLEOTIDE SEQUENCE [LARGE SCALE GENOMIC DNA]</scope>
    <source>
        <strain evidence="1 2">ARL-13</strain>
    </source>
</reference>
<dbReference type="KEGG" id="mai:MICA_1575"/>
<evidence type="ECO:0008006" key="3">
    <source>
        <dbReference type="Google" id="ProtNLM"/>
    </source>
</evidence>
<gene>
    <name evidence="1" type="ordered locus">MICA_1575</name>
</gene>
<dbReference type="AlphaFoldDB" id="G2KPS2"/>
<evidence type="ECO:0000313" key="1">
    <source>
        <dbReference type="EMBL" id="AEP09891.1"/>
    </source>
</evidence>
<evidence type="ECO:0000313" key="2">
    <source>
        <dbReference type="Proteomes" id="UP000009286"/>
    </source>
</evidence>